<gene>
    <name evidence="1" type="ORF">Tco_0940047</name>
</gene>
<reference evidence="1" key="1">
    <citation type="journal article" date="2022" name="Int. J. Mol. Sci.">
        <title>Draft Genome of Tanacetum Coccineum: Genomic Comparison of Closely Related Tanacetum-Family Plants.</title>
        <authorList>
            <person name="Yamashiro T."/>
            <person name="Shiraishi A."/>
            <person name="Nakayama K."/>
            <person name="Satake H."/>
        </authorList>
    </citation>
    <scope>NUCLEOTIDE SEQUENCE</scope>
</reference>
<accession>A0ABQ5DMA3</accession>
<evidence type="ECO:0008006" key="3">
    <source>
        <dbReference type="Google" id="ProtNLM"/>
    </source>
</evidence>
<dbReference type="EMBL" id="BQNB010015449">
    <property type="protein sequence ID" value="GJT40182.1"/>
    <property type="molecule type" value="Genomic_DNA"/>
</dbReference>
<protein>
    <recommendedName>
        <fullName evidence="3">Reverse transcriptase domain-containing protein</fullName>
    </recommendedName>
</protein>
<evidence type="ECO:0000313" key="1">
    <source>
        <dbReference type="EMBL" id="GJT40182.1"/>
    </source>
</evidence>
<proteinExistence type="predicted"/>
<name>A0ABQ5DMA3_9ASTR</name>
<comment type="caution">
    <text evidence="1">The sequence shown here is derived from an EMBL/GenBank/DDBJ whole genome shotgun (WGS) entry which is preliminary data.</text>
</comment>
<reference evidence="1" key="2">
    <citation type="submission" date="2022-01" db="EMBL/GenBank/DDBJ databases">
        <authorList>
            <person name="Yamashiro T."/>
            <person name="Shiraishi A."/>
            <person name="Satake H."/>
            <person name="Nakayama K."/>
        </authorList>
    </citation>
    <scope>NUCLEOTIDE SEQUENCE</scope>
</reference>
<sequence length="281" mass="31369">MTLTNRCVDVFEHHFQVSFMRMMRLREVARMTARIALEFAPEFVYVSSEEIMTLKDVDGKRNWPPPRFEAGTNNNNKREPDLHAIIAAEQLNHFFPQIVTQVTNNVNNANNGNGGNGGGGNGNGGNNKCTFKAFQSCNPKEYDGKGARGREAAMAMTWNDFKALMVEEFAKFHELAKLVPHLVTPKSSCIKRYIAGLAPEIRGMLQVTQPTTIQNAYCGWNTYWKENSQCMVTLTKGNDKRKVVEESGKSGGSWKENKKTKVGTGFVATTPPKNEIAITQI</sequence>
<keyword evidence="2" id="KW-1185">Reference proteome</keyword>
<dbReference type="Proteomes" id="UP001151760">
    <property type="component" value="Unassembled WGS sequence"/>
</dbReference>
<evidence type="ECO:0000313" key="2">
    <source>
        <dbReference type="Proteomes" id="UP001151760"/>
    </source>
</evidence>
<organism evidence="1 2">
    <name type="scientific">Tanacetum coccineum</name>
    <dbReference type="NCBI Taxonomy" id="301880"/>
    <lineage>
        <taxon>Eukaryota</taxon>
        <taxon>Viridiplantae</taxon>
        <taxon>Streptophyta</taxon>
        <taxon>Embryophyta</taxon>
        <taxon>Tracheophyta</taxon>
        <taxon>Spermatophyta</taxon>
        <taxon>Magnoliopsida</taxon>
        <taxon>eudicotyledons</taxon>
        <taxon>Gunneridae</taxon>
        <taxon>Pentapetalae</taxon>
        <taxon>asterids</taxon>
        <taxon>campanulids</taxon>
        <taxon>Asterales</taxon>
        <taxon>Asteraceae</taxon>
        <taxon>Asteroideae</taxon>
        <taxon>Anthemideae</taxon>
        <taxon>Anthemidinae</taxon>
        <taxon>Tanacetum</taxon>
    </lineage>
</organism>